<protein>
    <submittedName>
        <fullName evidence="3">Uncharacterized protein</fullName>
    </submittedName>
</protein>
<comment type="caution">
    <text evidence="3">The sequence shown here is derived from an EMBL/GenBank/DDBJ whole genome shotgun (WGS) entry which is preliminary data.</text>
</comment>
<dbReference type="PANTHER" id="PTHR37162:SF11">
    <property type="match status" value="1"/>
</dbReference>
<dbReference type="AlphaFoldDB" id="A0AAN7ZIH5"/>
<evidence type="ECO:0000256" key="1">
    <source>
        <dbReference type="SAM" id="Coils"/>
    </source>
</evidence>
<gene>
    <name evidence="3" type="ORF">RI129_003257</name>
</gene>
<keyword evidence="4" id="KW-1185">Reference proteome</keyword>
<accession>A0AAN7ZIH5</accession>
<feature type="coiled-coil region" evidence="1">
    <location>
        <begin position="670"/>
        <end position="697"/>
    </location>
</feature>
<name>A0AAN7ZIH5_9COLE</name>
<dbReference type="PANTHER" id="PTHR37162">
    <property type="entry name" value="HAT FAMILY DIMERISATION DOMAINCONTAINING PROTEIN-RELATED"/>
    <property type="match status" value="1"/>
</dbReference>
<keyword evidence="1" id="KW-0175">Coiled coil</keyword>
<sequence>MSQKKCVFNKDWINPELNPDWSVMFSEVNSNMYQVFCRICSKVFELSNMGRQAITSHLKSIKQKKIDEKKQPGSNTLNTYFSSEKNSSTSLEPPAAGVKISNPNQESKAHQDDSNNVTTVKTNFTNSLSNFVLGTDVIDAEILWCLNVTMCHMSFNSCKKSIPVMQKMFKDSKIAEKITLGPTKAAYTTTFGLAPFFKEKLLREINFCDKCVVCFDESLNKVSQKGQMDIVIRFWNISENLVQSRYLTSVFLQHATASDILSKFKEGIAPIPLDKLLQVSMDGPNVNWLFYDNLKKQEKTTVSEMIELGSCGLHILHGALQTGHKIAKWKFCATRWVEGASAANRALEIIDDIAKYVNSKQVKLPINISCSNVKNACADGLIKCKLAFFSTIATNMEPFLTKYQTSNPMAPFIYTDMEILIRGLILRFVKSEIAEFELRKLIRTDFDKKEHLKPFNEIDIGYSTRKYYNRLLKNVTEREKQQFLLECQKFLQASVKKILERSSLKYPLTKAITCFNPKQISASKSASCNRLKNLLQILHNSIIIDADTAEKAQQQYEKFVNDNAVLEMCKGFSTDLRLDEFFKELLSNDPEYSKLWQVAKYLVFSVNKQILVENLHEESLVAQRLVYDTVLDLGGVCEVNIDQKMRQFVRNSNRCYKEALEKKKTQGSEVGNTRRQKDMIREEIKQLKRKKHLLNTKSTSQSNSIDLEIEILKRKINYLFVWSIICIIILRYTWEG</sequence>
<dbReference type="EMBL" id="JAVRBK010000002">
    <property type="protein sequence ID" value="KAK5648365.1"/>
    <property type="molecule type" value="Genomic_DNA"/>
</dbReference>
<proteinExistence type="predicted"/>
<evidence type="ECO:0000313" key="3">
    <source>
        <dbReference type="EMBL" id="KAK5648365.1"/>
    </source>
</evidence>
<reference evidence="3 4" key="1">
    <citation type="journal article" date="2024" name="Insects">
        <title>An Improved Chromosome-Level Genome Assembly of the Firefly Pyrocoelia pectoralis.</title>
        <authorList>
            <person name="Fu X."/>
            <person name="Meyer-Rochow V.B."/>
            <person name="Ballantyne L."/>
            <person name="Zhu X."/>
        </authorList>
    </citation>
    <scope>NUCLEOTIDE SEQUENCE [LARGE SCALE GENOMIC DNA]</scope>
    <source>
        <strain evidence="3">XCY_ONT2</strain>
    </source>
</reference>
<organism evidence="3 4">
    <name type="scientific">Pyrocoelia pectoralis</name>
    <dbReference type="NCBI Taxonomy" id="417401"/>
    <lineage>
        <taxon>Eukaryota</taxon>
        <taxon>Metazoa</taxon>
        <taxon>Ecdysozoa</taxon>
        <taxon>Arthropoda</taxon>
        <taxon>Hexapoda</taxon>
        <taxon>Insecta</taxon>
        <taxon>Pterygota</taxon>
        <taxon>Neoptera</taxon>
        <taxon>Endopterygota</taxon>
        <taxon>Coleoptera</taxon>
        <taxon>Polyphaga</taxon>
        <taxon>Elateriformia</taxon>
        <taxon>Elateroidea</taxon>
        <taxon>Lampyridae</taxon>
        <taxon>Lampyrinae</taxon>
        <taxon>Pyrocoelia</taxon>
    </lineage>
</organism>
<dbReference type="Proteomes" id="UP001329430">
    <property type="component" value="Chromosome 2"/>
</dbReference>
<evidence type="ECO:0000256" key="2">
    <source>
        <dbReference type="SAM" id="MobiDB-lite"/>
    </source>
</evidence>
<evidence type="ECO:0000313" key="4">
    <source>
        <dbReference type="Proteomes" id="UP001329430"/>
    </source>
</evidence>
<feature type="region of interest" description="Disordered" evidence="2">
    <location>
        <begin position="83"/>
        <end position="115"/>
    </location>
</feature>